<sequence>EEGEEGEAPTGSLGSLTDGSGSANDGDEGTEGEDEESSIIERITAWFEELFSGSADGGSGSGSADEDATDEDGEGNGEGEGEGEGEDTGDTVINSAELDADVLLAVGSLAAAGIAVGIAANGGVNLPPLPGVDVGVVCELPQEGIDFLKGNGSMQPDECLPEN</sequence>
<feature type="non-terminal residue" evidence="2">
    <location>
        <position position="1"/>
    </location>
</feature>
<feature type="compositionally biased region" description="Acidic residues" evidence="1">
    <location>
        <begin position="64"/>
        <end position="89"/>
    </location>
</feature>
<organism evidence="2 3">
    <name type="scientific">Dietzia aerolata</name>
    <dbReference type="NCBI Taxonomy" id="595984"/>
    <lineage>
        <taxon>Bacteria</taxon>
        <taxon>Bacillati</taxon>
        <taxon>Actinomycetota</taxon>
        <taxon>Actinomycetes</taxon>
        <taxon>Mycobacteriales</taxon>
        <taxon>Dietziaceae</taxon>
        <taxon>Dietzia</taxon>
    </lineage>
</organism>
<protein>
    <submittedName>
        <fullName evidence="2">Uncharacterized protein</fullName>
    </submittedName>
</protein>
<keyword evidence="3" id="KW-1185">Reference proteome</keyword>
<evidence type="ECO:0000313" key="3">
    <source>
        <dbReference type="Proteomes" id="UP001589700"/>
    </source>
</evidence>
<name>A0ABV5JPV9_9ACTN</name>
<comment type="caution">
    <text evidence="2">The sequence shown here is derived from an EMBL/GenBank/DDBJ whole genome shotgun (WGS) entry which is preliminary data.</text>
</comment>
<evidence type="ECO:0000256" key="1">
    <source>
        <dbReference type="SAM" id="MobiDB-lite"/>
    </source>
</evidence>
<proteinExistence type="predicted"/>
<accession>A0ABV5JPV9</accession>
<evidence type="ECO:0000313" key="2">
    <source>
        <dbReference type="EMBL" id="MFB9259143.1"/>
    </source>
</evidence>
<gene>
    <name evidence="2" type="ORF">ACFFVD_04945</name>
</gene>
<feature type="compositionally biased region" description="Acidic residues" evidence="1">
    <location>
        <begin position="25"/>
        <end position="38"/>
    </location>
</feature>
<dbReference type="EMBL" id="JBHMDY010000004">
    <property type="protein sequence ID" value="MFB9259143.1"/>
    <property type="molecule type" value="Genomic_DNA"/>
</dbReference>
<dbReference type="Proteomes" id="UP001589700">
    <property type="component" value="Unassembled WGS sequence"/>
</dbReference>
<reference evidence="2 3" key="1">
    <citation type="submission" date="2024-09" db="EMBL/GenBank/DDBJ databases">
        <authorList>
            <person name="Sun Q."/>
            <person name="Mori K."/>
        </authorList>
    </citation>
    <scope>NUCLEOTIDE SEQUENCE [LARGE SCALE GENOMIC DNA]</scope>
    <source>
        <strain evidence="2 3">CCM 7659</strain>
    </source>
</reference>
<feature type="region of interest" description="Disordered" evidence="1">
    <location>
        <begin position="1"/>
        <end position="94"/>
    </location>
</feature>
<feature type="compositionally biased region" description="Low complexity" evidence="1">
    <location>
        <begin position="10"/>
        <end position="22"/>
    </location>
</feature>